<organism evidence="3 4">
    <name type="scientific">Maudiozyma exigua</name>
    <name type="common">Yeast</name>
    <name type="synonym">Kazachstania exigua</name>
    <dbReference type="NCBI Taxonomy" id="34358"/>
    <lineage>
        <taxon>Eukaryota</taxon>
        <taxon>Fungi</taxon>
        <taxon>Dikarya</taxon>
        <taxon>Ascomycota</taxon>
        <taxon>Saccharomycotina</taxon>
        <taxon>Saccharomycetes</taxon>
        <taxon>Saccharomycetales</taxon>
        <taxon>Saccharomycetaceae</taxon>
        <taxon>Maudiozyma</taxon>
    </lineage>
</organism>
<feature type="compositionally biased region" description="Polar residues" evidence="1">
    <location>
        <begin position="45"/>
        <end position="54"/>
    </location>
</feature>
<feature type="domain" description="FHA" evidence="2">
    <location>
        <begin position="149"/>
        <end position="201"/>
    </location>
</feature>
<feature type="compositionally biased region" description="Polar residues" evidence="1">
    <location>
        <begin position="1"/>
        <end position="17"/>
    </location>
</feature>
<protein>
    <recommendedName>
        <fullName evidence="2">FHA domain-containing protein</fullName>
    </recommendedName>
</protein>
<evidence type="ECO:0000256" key="1">
    <source>
        <dbReference type="SAM" id="MobiDB-lite"/>
    </source>
</evidence>
<feature type="compositionally biased region" description="Basic and acidic residues" evidence="1">
    <location>
        <begin position="336"/>
        <end position="349"/>
    </location>
</feature>
<dbReference type="SUPFAM" id="SSF49879">
    <property type="entry name" value="SMAD/FHA domain"/>
    <property type="match status" value="1"/>
</dbReference>
<feature type="compositionally biased region" description="Polar residues" evidence="1">
    <location>
        <begin position="397"/>
        <end position="406"/>
    </location>
</feature>
<accession>A0A9P6W733</accession>
<dbReference type="Gene3D" id="2.60.200.20">
    <property type="match status" value="1"/>
</dbReference>
<evidence type="ECO:0000259" key="2">
    <source>
        <dbReference type="PROSITE" id="PS50006"/>
    </source>
</evidence>
<comment type="caution">
    <text evidence="3">The sequence shown here is derived from an EMBL/GenBank/DDBJ whole genome shotgun (WGS) entry which is preliminary data.</text>
</comment>
<dbReference type="OrthoDB" id="5348546at2759"/>
<dbReference type="EMBL" id="PUHR01000121">
    <property type="protein sequence ID" value="KAG0664363.1"/>
    <property type="molecule type" value="Genomic_DNA"/>
</dbReference>
<dbReference type="PROSITE" id="PS50006">
    <property type="entry name" value="FHA_DOMAIN"/>
    <property type="match status" value="1"/>
</dbReference>
<dbReference type="Proteomes" id="UP000750334">
    <property type="component" value="Unassembled WGS sequence"/>
</dbReference>
<reference evidence="3 4" key="1">
    <citation type="submission" date="2020-11" db="EMBL/GenBank/DDBJ databases">
        <title>Kefir isolates.</title>
        <authorList>
            <person name="Marcisauskas S."/>
            <person name="Kim Y."/>
            <person name="Blasche S."/>
        </authorList>
    </citation>
    <scope>NUCLEOTIDE SEQUENCE [LARGE SCALE GENOMIC DNA]</scope>
    <source>
        <strain evidence="3 4">OG2</strain>
    </source>
</reference>
<feature type="compositionally biased region" description="Polar residues" evidence="1">
    <location>
        <begin position="314"/>
        <end position="333"/>
    </location>
</feature>
<feature type="region of interest" description="Disordered" evidence="1">
    <location>
        <begin position="388"/>
        <end position="410"/>
    </location>
</feature>
<dbReference type="InterPro" id="IPR000253">
    <property type="entry name" value="FHA_dom"/>
</dbReference>
<name>A0A9P6W733_MAUEX</name>
<evidence type="ECO:0000313" key="4">
    <source>
        <dbReference type="Proteomes" id="UP000750334"/>
    </source>
</evidence>
<evidence type="ECO:0000313" key="3">
    <source>
        <dbReference type="EMBL" id="KAG0664363.1"/>
    </source>
</evidence>
<feature type="region of interest" description="Disordered" evidence="1">
    <location>
        <begin position="305"/>
        <end position="349"/>
    </location>
</feature>
<dbReference type="AlphaFoldDB" id="A0A9P6W733"/>
<feature type="region of interest" description="Disordered" evidence="1">
    <location>
        <begin position="1"/>
        <end position="59"/>
    </location>
</feature>
<dbReference type="SMART" id="SM00240">
    <property type="entry name" value="FHA"/>
    <property type="match status" value="1"/>
</dbReference>
<keyword evidence="4" id="KW-1185">Reference proteome</keyword>
<proteinExistence type="predicted"/>
<dbReference type="InterPro" id="IPR008984">
    <property type="entry name" value="SMAD_FHA_dom_sf"/>
</dbReference>
<dbReference type="Pfam" id="PF00498">
    <property type="entry name" value="FHA"/>
    <property type="match status" value="1"/>
</dbReference>
<sequence length="544" mass="61370">MNNMFPPSSPVTGSNALSFEERNKDSQSSNSSLYGSKPTALKFRNNPQPNNAQYPSPFPSSSIGIISSPVKVTSLYDSDSVDSPNSSFEGLPQTSSNNQFNKICAISPPQIESFTKRQKEAPKVKDDAKFKVFPRLIEIEINPMSNAQLTIGRKKDMCDVLLPGMRTISRKHALINYIPDRNQIRLQCIGINGLIISLPRKLNCYLIRPGAVKDVYELCAIETIKMRQQFQNVDTNVGKELIKGRDITAFTLEPKETIIMPFMNNTIIDFKQVKTCLSMRHQTNDYDIVSEQKIAQRSISSVAHKKISRKIETTRNPNRTTDSPNKNTVTPVSSFVEREPKTPTKKHDSLLKSSFQMSKKEPISSNLHNALTDAYLTEIQNVATNTPVPQTHKRKLGTSSHHNNGSTHKRLKPVEKSTDEIMNDLKTKDINIEDLQHILANHLAFSNVQQTPLSLLRDTNSTVKTLTKEELRLILKLEKCIGVIARTGKDAAGKPLEEEYFYDVENDDDEQRKALVASMKGGRSGLRSCRRTHKQYFWKRPAKK</sequence>
<gene>
    <name evidence="3" type="ORF">C6P45_000639</name>
</gene>